<dbReference type="RefSeq" id="WP_107960012.1">
    <property type="nucleotide sequence ID" value="NZ_QAOG01000009.1"/>
</dbReference>
<proteinExistence type="predicted"/>
<accession>A0A2T5GG87</accession>
<reference evidence="2 3" key="1">
    <citation type="submission" date="2018-04" db="EMBL/GenBank/DDBJ databases">
        <title>Genomic Encyclopedia of Type Strains, Phase III (KMG-III): the genomes of soil and plant-associated and newly described type strains.</title>
        <authorList>
            <person name="Whitman W."/>
        </authorList>
    </citation>
    <scope>NUCLEOTIDE SEQUENCE [LARGE SCALE GENOMIC DNA]</scope>
    <source>
        <strain evidence="2 3">MA101b</strain>
    </source>
</reference>
<sequence length="105" mass="11233">MTHSAPLPRSLHLEEFTPLVGQALLAECDPRPVMLHLVEASPLVDRAGLARPPFLLILRSAPDAVLVSGSYVLRGDAFGPDRIDLAQIAPPVAGAPGHYYQAVFN</sequence>
<gene>
    <name evidence="2" type="ORF">C8J26_3929</name>
</gene>
<evidence type="ECO:0000313" key="3">
    <source>
        <dbReference type="Proteomes" id="UP000244189"/>
    </source>
</evidence>
<evidence type="ECO:0000313" key="2">
    <source>
        <dbReference type="EMBL" id="PTQ58328.1"/>
    </source>
</evidence>
<dbReference type="InterPro" id="IPR054209">
    <property type="entry name" value="DUF6916"/>
</dbReference>
<dbReference type="AlphaFoldDB" id="A0A2T5GG87"/>
<name>A0A2T5GG87_9SPHN</name>
<organism evidence="2 3">
    <name type="scientific">Sphingomonas aurantiaca</name>
    <dbReference type="NCBI Taxonomy" id="185949"/>
    <lineage>
        <taxon>Bacteria</taxon>
        <taxon>Pseudomonadati</taxon>
        <taxon>Pseudomonadota</taxon>
        <taxon>Alphaproteobacteria</taxon>
        <taxon>Sphingomonadales</taxon>
        <taxon>Sphingomonadaceae</taxon>
        <taxon>Sphingomonas</taxon>
    </lineage>
</organism>
<protein>
    <recommendedName>
        <fullName evidence="1">DUF6916 domain-containing protein</fullName>
    </recommendedName>
</protein>
<dbReference type="Proteomes" id="UP000244189">
    <property type="component" value="Unassembled WGS sequence"/>
</dbReference>
<comment type="caution">
    <text evidence="2">The sequence shown here is derived from an EMBL/GenBank/DDBJ whole genome shotgun (WGS) entry which is preliminary data.</text>
</comment>
<dbReference type="Pfam" id="PF21880">
    <property type="entry name" value="DUF6916"/>
    <property type="match status" value="1"/>
</dbReference>
<evidence type="ECO:0000259" key="1">
    <source>
        <dbReference type="Pfam" id="PF21880"/>
    </source>
</evidence>
<keyword evidence="3" id="KW-1185">Reference proteome</keyword>
<feature type="domain" description="DUF6916" evidence="1">
    <location>
        <begin position="11"/>
        <end position="104"/>
    </location>
</feature>
<dbReference type="EMBL" id="QAOG01000009">
    <property type="protein sequence ID" value="PTQ58328.1"/>
    <property type="molecule type" value="Genomic_DNA"/>
</dbReference>